<feature type="domain" description="Methyltransferase small" evidence="4">
    <location>
        <begin position="15"/>
        <end position="94"/>
    </location>
</feature>
<evidence type="ECO:0000256" key="3">
    <source>
        <dbReference type="ARBA" id="ARBA00022691"/>
    </source>
</evidence>
<keyword evidence="3" id="KW-0949">S-adenosyl-L-methionine</keyword>
<dbReference type="GO" id="GO:0032259">
    <property type="term" value="P:methylation"/>
    <property type="evidence" value="ECO:0007669"/>
    <property type="project" value="UniProtKB-KW"/>
</dbReference>
<dbReference type="InterPro" id="IPR002052">
    <property type="entry name" value="DNA_methylase_N6_adenine_CS"/>
</dbReference>
<dbReference type="PANTHER" id="PTHR47441">
    <property type="match status" value="1"/>
</dbReference>
<proteinExistence type="predicted"/>
<keyword evidence="2" id="KW-0808">Transferase</keyword>
<evidence type="ECO:0000256" key="2">
    <source>
        <dbReference type="ARBA" id="ARBA00022679"/>
    </source>
</evidence>
<protein>
    <recommendedName>
        <fullName evidence="4">Methyltransferase small domain-containing protein</fullName>
    </recommendedName>
</protein>
<evidence type="ECO:0000256" key="1">
    <source>
        <dbReference type="ARBA" id="ARBA00022603"/>
    </source>
</evidence>
<dbReference type="AlphaFoldDB" id="A0A6V7NLY0"/>
<dbReference type="InterPro" id="IPR004556">
    <property type="entry name" value="HemK-like"/>
</dbReference>
<dbReference type="NCBIfam" id="TIGR00536">
    <property type="entry name" value="hemK_fam"/>
    <property type="match status" value="1"/>
</dbReference>
<dbReference type="GO" id="GO:0008757">
    <property type="term" value="F:S-adenosylmethionine-dependent methyltransferase activity"/>
    <property type="evidence" value="ECO:0007669"/>
    <property type="project" value="UniProtKB-ARBA"/>
</dbReference>
<sequence length="189" mass="20611">MVVDLVGEVEGFERGWWADLGTGSGALAIGIGRMLREDGRVFATDLSSDAVEVARFNVERYGLKDKVEIRQGSWFEPLQDVKGKLAGIVSNPPYIPTSHLPGLQAEVGLHEPRLALDGGENGMDHLLHLCEGSASALKSGGFFAFETNGDAHSEFLADLMTAKWGKFFHNIKIVLDFAGIKRFVTGYCR</sequence>
<dbReference type="GO" id="GO:0008276">
    <property type="term" value="F:protein methyltransferase activity"/>
    <property type="evidence" value="ECO:0007669"/>
    <property type="project" value="InterPro"/>
</dbReference>
<dbReference type="PANTHER" id="PTHR47441:SF3">
    <property type="entry name" value="RELEASE FACTOR GLUTAMINE METHYLTRANSFERASE"/>
    <property type="match status" value="1"/>
</dbReference>
<dbReference type="InterPro" id="IPR007848">
    <property type="entry name" value="Small_mtfrase_dom"/>
</dbReference>
<dbReference type="InterPro" id="IPR052663">
    <property type="entry name" value="RF_glutamine_MTase_cyano"/>
</dbReference>
<dbReference type="GO" id="GO:0003676">
    <property type="term" value="F:nucleic acid binding"/>
    <property type="evidence" value="ECO:0007669"/>
    <property type="project" value="InterPro"/>
</dbReference>
<dbReference type="Gene3D" id="3.40.50.150">
    <property type="entry name" value="Vaccinia Virus protein VP39"/>
    <property type="match status" value="1"/>
</dbReference>
<dbReference type="EMBL" id="LR862139">
    <property type="protein sequence ID" value="CAD1819611.1"/>
    <property type="molecule type" value="Genomic_DNA"/>
</dbReference>
<dbReference type="CDD" id="cd02440">
    <property type="entry name" value="AdoMet_MTases"/>
    <property type="match status" value="1"/>
</dbReference>
<evidence type="ECO:0000313" key="5">
    <source>
        <dbReference type="EMBL" id="CAD1819611.1"/>
    </source>
</evidence>
<evidence type="ECO:0000259" key="4">
    <source>
        <dbReference type="Pfam" id="PF05175"/>
    </source>
</evidence>
<keyword evidence="1" id="KW-0489">Methyltransferase</keyword>
<dbReference type="PROSITE" id="PS00092">
    <property type="entry name" value="N6_MTASE"/>
    <property type="match status" value="1"/>
</dbReference>
<dbReference type="InterPro" id="IPR029063">
    <property type="entry name" value="SAM-dependent_MTases_sf"/>
</dbReference>
<dbReference type="Pfam" id="PF05175">
    <property type="entry name" value="MTS"/>
    <property type="match status" value="1"/>
</dbReference>
<organism evidence="5">
    <name type="scientific">Ananas comosus var. bracteatus</name>
    <name type="common">red pineapple</name>
    <dbReference type="NCBI Taxonomy" id="296719"/>
    <lineage>
        <taxon>Eukaryota</taxon>
        <taxon>Viridiplantae</taxon>
        <taxon>Streptophyta</taxon>
        <taxon>Embryophyta</taxon>
        <taxon>Tracheophyta</taxon>
        <taxon>Spermatophyta</taxon>
        <taxon>Magnoliopsida</taxon>
        <taxon>Liliopsida</taxon>
        <taxon>Poales</taxon>
        <taxon>Bromeliaceae</taxon>
        <taxon>Bromelioideae</taxon>
        <taxon>Ananas</taxon>
    </lineage>
</organism>
<name>A0A6V7NLY0_ANACO</name>
<reference evidence="5" key="1">
    <citation type="submission" date="2020-07" db="EMBL/GenBank/DDBJ databases">
        <authorList>
            <person name="Lin J."/>
        </authorList>
    </citation>
    <scope>NUCLEOTIDE SEQUENCE</scope>
</reference>
<accession>A0A6V7NLY0</accession>
<gene>
    <name evidence="5" type="ORF">CB5_LOCUS2822</name>
</gene>
<dbReference type="SUPFAM" id="SSF53335">
    <property type="entry name" value="S-adenosyl-L-methionine-dependent methyltransferases"/>
    <property type="match status" value="1"/>
</dbReference>